<dbReference type="InterPro" id="IPR006439">
    <property type="entry name" value="HAD-SF_hydro_IA"/>
</dbReference>
<keyword evidence="2" id="KW-1185">Reference proteome</keyword>
<dbReference type="RefSeq" id="WP_244863781.1">
    <property type="nucleotide sequence ID" value="NZ_BOVJ01000193.1"/>
</dbReference>
<dbReference type="EMBL" id="BOVJ01000193">
    <property type="protein sequence ID" value="GIQ66585.1"/>
    <property type="molecule type" value="Genomic_DNA"/>
</dbReference>
<protein>
    <recommendedName>
        <fullName evidence="3">Haloacid dehalogenase</fullName>
    </recommendedName>
</protein>
<dbReference type="InterPro" id="IPR023198">
    <property type="entry name" value="PGP-like_dom2"/>
</dbReference>
<evidence type="ECO:0000313" key="1">
    <source>
        <dbReference type="EMBL" id="GIQ66585.1"/>
    </source>
</evidence>
<dbReference type="NCBIfam" id="TIGR01549">
    <property type="entry name" value="HAD-SF-IA-v1"/>
    <property type="match status" value="1"/>
</dbReference>
<dbReference type="InterPro" id="IPR036412">
    <property type="entry name" value="HAD-like_sf"/>
</dbReference>
<organism evidence="1 2">
    <name type="scientific">Paenibacillus cisolokensis</name>
    <dbReference type="NCBI Taxonomy" id="1658519"/>
    <lineage>
        <taxon>Bacteria</taxon>
        <taxon>Bacillati</taxon>
        <taxon>Bacillota</taxon>
        <taxon>Bacilli</taxon>
        <taxon>Bacillales</taxon>
        <taxon>Paenibacillaceae</taxon>
        <taxon>Paenibacillus</taxon>
    </lineage>
</organism>
<dbReference type="PANTHER" id="PTHR43434:SF1">
    <property type="entry name" value="PHOSPHOGLYCOLATE PHOSPHATASE"/>
    <property type="match status" value="1"/>
</dbReference>
<evidence type="ECO:0000313" key="2">
    <source>
        <dbReference type="Proteomes" id="UP000680304"/>
    </source>
</evidence>
<dbReference type="SFLD" id="SFLDS00003">
    <property type="entry name" value="Haloacid_Dehalogenase"/>
    <property type="match status" value="1"/>
</dbReference>
<dbReference type="Gene3D" id="3.40.50.1000">
    <property type="entry name" value="HAD superfamily/HAD-like"/>
    <property type="match status" value="1"/>
</dbReference>
<dbReference type="InterPro" id="IPR041492">
    <property type="entry name" value="HAD_2"/>
</dbReference>
<dbReference type="SFLD" id="SFLDG01129">
    <property type="entry name" value="C1.5:_HAD__Beta-PGM__Phosphata"/>
    <property type="match status" value="1"/>
</dbReference>
<reference evidence="1 2" key="1">
    <citation type="submission" date="2021-04" db="EMBL/GenBank/DDBJ databases">
        <title>Draft genome sequence of Paenibacillus cisolokensis, LC2-13A.</title>
        <authorList>
            <person name="Uke A."/>
            <person name="Chhe C."/>
            <person name="Baramee S."/>
            <person name="Kosugi A."/>
        </authorList>
    </citation>
    <scope>NUCLEOTIDE SEQUENCE [LARGE SCALE GENOMIC DNA]</scope>
    <source>
        <strain evidence="1 2">LC2-13A</strain>
    </source>
</reference>
<dbReference type="Gene3D" id="1.10.150.240">
    <property type="entry name" value="Putative phosphatase, domain 2"/>
    <property type="match status" value="1"/>
</dbReference>
<dbReference type="InterPro" id="IPR023214">
    <property type="entry name" value="HAD_sf"/>
</dbReference>
<comment type="caution">
    <text evidence="1">The sequence shown here is derived from an EMBL/GenBank/DDBJ whole genome shotgun (WGS) entry which is preliminary data.</text>
</comment>
<name>A0ABQ4NEC2_9BACL</name>
<evidence type="ECO:0008006" key="3">
    <source>
        <dbReference type="Google" id="ProtNLM"/>
    </source>
</evidence>
<dbReference type="Proteomes" id="UP000680304">
    <property type="component" value="Unassembled WGS sequence"/>
</dbReference>
<dbReference type="PANTHER" id="PTHR43434">
    <property type="entry name" value="PHOSPHOGLYCOLATE PHOSPHATASE"/>
    <property type="match status" value="1"/>
</dbReference>
<proteinExistence type="predicted"/>
<accession>A0ABQ4NEC2</accession>
<dbReference type="InterPro" id="IPR050155">
    <property type="entry name" value="HAD-like_hydrolase_sf"/>
</dbReference>
<gene>
    <name evidence="1" type="ORF">PACILC2_51530</name>
</gene>
<dbReference type="PRINTS" id="PR00413">
    <property type="entry name" value="HADHALOGNASE"/>
</dbReference>
<dbReference type="SUPFAM" id="SSF56784">
    <property type="entry name" value="HAD-like"/>
    <property type="match status" value="1"/>
</dbReference>
<dbReference type="Pfam" id="PF13419">
    <property type="entry name" value="HAD_2"/>
    <property type="match status" value="1"/>
</dbReference>
<sequence>MGNAGVKGVIFDMDNTLLRSRIDFAAMKRSIFRALVERRVLAADLPLDNHTSSTLIALALEKGIPGELHRELLAVAARYELDGMRDAGPEPGAIELLSALQSRGIALVVVTNNSQAAAEEALLRTGMDEFVEEVIGRERMASLKPSPSGYREAQRRCGRIPRERWLSVGDSWIDGIASQDAGIPFVGYGIAKEELAARGVRPIGTIRHLRELLRYI</sequence>